<accession>A0A261FVM8</accession>
<dbReference type="RefSeq" id="WP_094730448.1">
    <property type="nucleotide sequence ID" value="NZ_MWWY01000038.1"/>
</dbReference>
<reference evidence="2 3" key="1">
    <citation type="journal article" date="2017" name="BMC Genomics">
        <title>Comparative genomic and phylogenomic analyses of the Bifidobacteriaceae family.</title>
        <authorList>
            <person name="Lugli G.A."/>
            <person name="Milani C."/>
            <person name="Turroni F."/>
            <person name="Duranti S."/>
            <person name="Mancabelli L."/>
            <person name="Mangifesta M."/>
            <person name="Ferrario C."/>
            <person name="Modesto M."/>
            <person name="Mattarelli P."/>
            <person name="Jiri K."/>
            <person name="van Sinderen D."/>
            <person name="Ventura M."/>
        </authorList>
    </citation>
    <scope>NUCLEOTIDE SEQUENCE [LARGE SCALE GENOMIC DNA]</scope>
    <source>
        <strain evidence="2 3">DSM 100202</strain>
    </source>
</reference>
<evidence type="ECO:0000313" key="2">
    <source>
        <dbReference type="EMBL" id="OZG63244.1"/>
    </source>
</evidence>
<feature type="transmembrane region" description="Helical" evidence="1">
    <location>
        <begin position="191"/>
        <end position="209"/>
    </location>
</feature>
<dbReference type="EMBL" id="MWWY01000038">
    <property type="protein sequence ID" value="OZG63244.1"/>
    <property type="molecule type" value="Genomic_DNA"/>
</dbReference>
<keyword evidence="1" id="KW-0472">Membrane</keyword>
<feature type="transmembrane region" description="Helical" evidence="1">
    <location>
        <begin position="163"/>
        <end position="185"/>
    </location>
</feature>
<keyword evidence="1" id="KW-1133">Transmembrane helix</keyword>
<evidence type="ECO:0008006" key="4">
    <source>
        <dbReference type="Google" id="ProtNLM"/>
    </source>
</evidence>
<name>A0A261FVM8_9BIFI</name>
<dbReference type="Proteomes" id="UP000216074">
    <property type="component" value="Unassembled WGS sequence"/>
</dbReference>
<protein>
    <recommendedName>
        <fullName evidence="4">DUF2975 domain-containing protein</fullName>
    </recommendedName>
</protein>
<keyword evidence="1" id="KW-0812">Transmembrane</keyword>
<dbReference type="AlphaFoldDB" id="A0A261FVM8"/>
<sequence>MSTQHTFRTGVSRPSANSSGRIVLSRASGAAIVIARIATVFLALCAIIQLIIVVMFIVDMRSFQPDYSYYSVTMDAGIGSASIAGHFLDSDIRLADWTTNVINVPVTLLVGLEHIAIYTLLTLVFGELAALLAELRDWMRDRVRYGSEVTPFRAMPIERLERIGWYLIATPVSALVISLICMPFTSVAISGGAFTGLLILLGIISFMFAQVFNYGAMLQNDVEGLL</sequence>
<feature type="transmembrane region" description="Helical" evidence="1">
    <location>
        <begin position="115"/>
        <end position="135"/>
    </location>
</feature>
<evidence type="ECO:0000256" key="1">
    <source>
        <dbReference type="SAM" id="Phobius"/>
    </source>
</evidence>
<feature type="transmembrane region" description="Helical" evidence="1">
    <location>
        <begin position="33"/>
        <end position="58"/>
    </location>
</feature>
<organism evidence="2 3">
    <name type="scientific">Bifidobacterium hapali</name>
    <dbReference type="NCBI Taxonomy" id="1630172"/>
    <lineage>
        <taxon>Bacteria</taxon>
        <taxon>Bacillati</taxon>
        <taxon>Actinomycetota</taxon>
        <taxon>Actinomycetes</taxon>
        <taxon>Bifidobacteriales</taxon>
        <taxon>Bifidobacteriaceae</taxon>
        <taxon>Bifidobacterium</taxon>
    </lineage>
</organism>
<keyword evidence="3" id="KW-1185">Reference proteome</keyword>
<proteinExistence type="predicted"/>
<comment type="caution">
    <text evidence="2">The sequence shown here is derived from an EMBL/GenBank/DDBJ whole genome shotgun (WGS) entry which is preliminary data.</text>
</comment>
<gene>
    <name evidence="2" type="ORF">BHAP_1897</name>
</gene>
<evidence type="ECO:0000313" key="3">
    <source>
        <dbReference type="Proteomes" id="UP000216074"/>
    </source>
</evidence>
<dbReference type="OrthoDB" id="3232608at2"/>